<dbReference type="InterPro" id="IPR033132">
    <property type="entry name" value="GH_1_N_CS"/>
</dbReference>
<dbReference type="PANTHER" id="PTHR10353">
    <property type="entry name" value="GLYCOSYL HYDROLASE"/>
    <property type="match status" value="1"/>
</dbReference>
<evidence type="ECO:0000256" key="5">
    <source>
        <dbReference type="SAM" id="SignalP"/>
    </source>
</evidence>
<reference evidence="6" key="1">
    <citation type="journal article" date="2020" name="Stud. Mycol.">
        <title>101 Dothideomycetes genomes: a test case for predicting lifestyles and emergence of pathogens.</title>
        <authorList>
            <person name="Haridas S."/>
            <person name="Albert R."/>
            <person name="Binder M."/>
            <person name="Bloem J."/>
            <person name="Labutti K."/>
            <person name="Salamov A."/>
            <person name="Andreopoulos B."/>
            <person name="Baker S."/>
            <person name="Barry K."/>
            <person name="Bills G."/>
            <person name="Bluhm B."/>
            <person name="Cannon C."/>
            <person name="Castanera R."/>
            <person name="Culley D."/>
            <person name="Daum C."/>
            <person name="Ezra D."/>
            <person name="Gonzalez J."/>
            <person name="Henrissat B."/>
            <person name="Kuo A."/>
            <person name="Liang C."/>
            <person name="Lipzen A."/>
            <person name="Lutzoni F."/>
            <person name="Magnuson J."/>
            <person name="Mondo S."/>
            <person name="Nolan M."/>
            <person name="Ohm R."/>
            <person name="Pangilinan J."/>
            <person name="Park H.-J."/>
            <person name="Ramirez L."/>
            <person name="Alfaro M."/>
            <person name="Sun H."/>
            <person name="Tritt A."/>
            <person name="Yoshinaga Y."/>
            <person name="Zwiers L.-H."/>
            <person name="Turgeon B."/>
            <person name="Goodwin S."/>
            <person name="Spatafora J."/>
            <person name="Crous P."/>
            <person name="Grigoriev I."/>
        </authorList>
    </citation>
    <scope>NUCLEOTIDE SEQUENCE</scope>
    <source>
        <strain evidence="6">CBS 113979</strain>
    </source>
</reference>
<dbReference type="OrthoDB" id="65569at2759"/>
<sequence length="585" mass="65512">MAPQLLPVALAWFASLAAAQSYVSIAGSSGVVPPNATSTGGAAAFTTSLAFSLDDFWREYIGPVEVADVTTTVQATPIPSAALVPPPPLFYGQAYGDATPDQSSLYGRNASWKFPKNFWWGIASASYQVEGAAKDEGRGPSIWDKFTRIPGYTVANQTGDIANNHYYLYRQDIARLAAIGVPAYSFSISWSRIFPFGSGQINEQALAHYDDVVDACIEMGIEPIITLYHWDLPLFLQEKYGGWLSEEIVDDFAEYARVVFMRYRSKVHRWTTFNEPIVFCGTYPQPVGYFKSTPIPGKQQPFYCGQSVLLAHAKAYHIGKSLMPNSTIFLKNNGGYKIPLTNSSDNAIATQRAWDFNEGWFWNPLFINGDYPRYLKEYVSTFLRPFTAAEKMSMKGSSDILAHDAYTASFYSAPDIGIEACMADNTFSLFPSCANTTNQYPEELGGWNVGFAADPTATWLHKATDWVPQFLRYMQETWKPAGGIAVTEFGFAEPFEGQKTMLSDIRFDYSRTMYYHDYMQAILIALADGVNVVGALAWSFIDNLEWQQGYTSKFGMQYCNFTSQERHFKASFFEYVAAFDAYKER</sequence>
<dbReference type="Proteomes" id="UP000800041">
    <property type="component" value="Unassembled WGS sequence"/>
</dbReference>
<name>A0A6G1GSK1_9PEZI</name>
<gene>
    <name evidence="6" type="ORF">K402DRAFT_423251</name>
</gene>
<evidence type="ECO:0000256" key="4">
    <source>
        <dbReference type="RuleBase" id="RU003690"/>
    </source>
</evidence>
<evidence type="ECO:0000313" key="7">
    <source>
        <dbReference type="Proteomes" id="UP000800041"/>
    </source>
</evidence>
<keyword evidence="2 6" id="KW-0378">Hydrolase</keyword>
<evidence type="ECO:0000256" key="3">
    <source>
        <dbReference type="ARBA" id="ARBA00023295"/>
    </source>
</evidence>
<evidence type="ECO:0000313" key="6">
    <source>
        <dbReference type="EMBL" id="KAF1983921.1"/>
    </source>
</evidence>
<dbReference type="PROSITE" id="PS00653">
    <property type="entry name" value="GLYCOSYL_HYDROL_F1_2"/>
    <property type="match status" value="1"/>
</dbReference>
<evidence type="ECO:0000256" key="2">
    <source>
        <dbReference type="ARBA" id="ARBA00022801"/>
    </source>
</evidence>
<keyword evidence="5" id="KW-0732">Signal</keyword>
<dbReference type="SUPFAM" id="SSF51445">
    <property type="entry name" value="(Trans)glycosidases"/>
    <property type="match status" value="1"/>
</dbReference>
<dbReference type="Pfam" id="PF00232">
    <property type="entry name" value="Glyco_hydro_1"/>
    <property type="match status" value="1"/>
</dbReference>
<dbReference type="GO" id="GO:0008422">
    <property type="term" value="F:beta-glucosidase activity"/>
    <property type="evidence" value="ECO:0007669"/>
    <property type="project" value="TreeGrafter"/>
</dbReference>
<dbReference type="PRINTS" id="PR00131">
    <property type="entry name" value="GLHYDRLASE1"/>
</dbReference>
<keyword evidence="7" id="KW-1185">Reference proteome</keyword>
<organism evidence="6 7">
    <name type="scientific">Aulographum hederae CBS 113979</name>
    <dbReference type="NCBI Taxonomy" id="1176131"/>
    <lineage>
        <taxon>Eukaryota</taxon>
        <taxon>Fungi</taxon>
        <taxon>Dikarya</taxon>
        <taxon>Ascomycota</taxon>
        <taxon>Pezizomycotina</taxon>
        <taxon>Dothideomycetes</taxon>
        <taxon>Pleosporomycetidae</taxon>
        <taxon>Aulographales</taxon>
        <taxon>Aulographaceae</taxon>
    </lineage>
</organism>
<keyword evidence="3" id="KW-0326">Glycosidase</keyword>
<dbReference type="InterPro" id="IPR017853">
    <property type="entry name" value="GH"/>
</dbReference>
<comment type="similarity">
    <text evidence="1 4">Belongs to the glycosyl hydrolase 1 family.</text>
</comment>
<feature type="signal peptide" evidence="5">
    <location>
        <begin position="1"/>
        <end position="19"/>
    </location>
</feature>
<evidence type="ECO:0000256" key="1">
    <source>
        <dbReference type="ARBA" id="ARBA00010838"/>
    </source>
</evidence>
<dbReference type="AlphaFoldDB" id="A0A6G1GSK1"/>
<accession>A0A6G1GSK1</accession>
<protein>
    <submittedName>
        <fullName evidence="6">Glycoside hydrolase family 1 protein</fullName>
    </submittedName>
</protein>
<feature type="chain" id="PRO_5026005135" evidence="5">
    <location>
        <begin position="20"/>
        <end position="585"/>
    </location>
</feature>
<dbReference type="GO" id="GO:0005975">
    <property type="term" value="P:carbohydrate metabolic process"/>
    <property type="evidence" value="ECO:0007669"/>
    <property type="project" value="InterPro"/>
</dbReference>
<dbReference type="Gene3D" id="3.20.20.80">
    <property type="entry name" value="Glycosidases"/>
    <property type="match status" value="1"/>
</dbReference>
<dbReference type="EMBL" id="ML977171">
    <property type="protein sequence ID" value="KAF1983921.1"/>
    <property type="molecule type" value="Genomic_DNA"/>
</dbReference>
<dbReference type="PANTHER" id="PTHR10353:SF36">
    <property type="entry name" value="LP05116P"/>
    <property type="match status" value="1"/>
</dbReference>
<dbReference type="InterPro" id="IPR001360">
    <property type="entry name" value="Glyco_hydro_1"/>
</dbReference>
<proteinExistence type="inferred from homology"/>